<accession>A0ABT1G6C2</accession>
<dbReference type="InterPro" id="IPR008972">
    <property type="entry name" value="Cupredoxin"/>
</dbReference>
<dbReference type="EMBL" id="JAMFTQ010000020">
    <property type="protein sequence ID" value="MCP1388618.1"/>
    <property type="molecule type" value="Genomic_DNA"/>
</dbReference>
<dbReference type="Proteomes" id="UP001204000">
    <property type="component" value="Unassembled WGS sequence"/>
</dbReference>
<feature type="transmembrane region" description="Helical" evidence="1">
    <location>
        <begin position="58"/>
        <end position="77"/>
    </location>
</feature>
<evidence type="ECO:0000256" key="1">
    <source>
        <dbReference type="SAM" id="Phobius"/>
    </source>
</evidence>
<organism evidence="2 3">
    <name type="scientific">Corynebacterium stercoris</name>
    <dbReference type="NCBI Taxonomy" id="2943490"/>
    <lineage>
        <taxon>Bacteria</taxon>
        <taxon>Bacillati</taxon>
        <taxon>Actinomycetota</taxon>
        <taxon>Actinomycetes</taxon>
        <taxon>Mycobacteriales</taxon>
        <taxon>Corynebacteriaceae</taxon>
        <taxon>Corynebacterium</taxon>
    </lineage>
</organism>
<dbReference type="SUPFAM" id="SSF49503">
    <property type="entry name" value="Cupredoxins"/>
    <property type="match status" value="1"/>
</dbReference>
<evidence type="ECO:0000313" key="3">
    <source>
        <dbReference type="Proteomes" id="UP001204000"/>
    </source>
</evidence>
<reference evidence="2" key="1">
    <citation type="submission" date="2022-05" db="EMBL/GenBank/DDBJ databases">
        <title>Corynebacterium sp. TA-R-1 sp. nov., isolated from human feces.</title>
        <authorList>
            <person name="Shamsuzzaman M."/>
            <person name="Dahal R.H."/>
        </authorList>
    </citation>
    <scope>NUCLEOTIDE SEQUENCE</scope>
    <source>
        <strain evidence="2">TA-R-1</strain>
    </source>
</reference>
<sequence length="175" mass="19522">MRRRLTLSGRWRCLHDRSRRLACLNPLDLDDEGEAQHMMKHSRTNRPTSLVSRRADSLAWLIIVAFITTVAYCAVLRGSPSHPPGGPVLQDIRITGMDFTPSSIEVDSSTPVVLRITNDDSREHNLKLGSGFTGPIYPGDSVVFDFGTFESDTQGWCTKAGHKAMGMVYDVFVRE</sequence>
<keyword evidence="1" id="KW-0812">Transmembrane</keyword>
<keyword evidence="1" id="KW-1133">Transmembrane helix</keyword>
<comment type="caution">
    <text evidence="2">The sequence shown here is derived from an EMBL/GenBank/DDBJ whole genome shotgun (WGS) entry which is preliminary data.</text>
</comment>
<gene>
    <name evidence="2" type="ORF">M5J20_10580</name>
</gene>
<protein>
    <submittedName>
        <fullName evidence="2">Cupredoxin domain-containing protein</fullName>
    </submittedName>
</protein>
<evidence type="ECO:0000313" key="2">
    <source>
        <dbReference type="EMBL" id="MCP1388618.1"/>
    </source>
</evidence>
<keyword evidence="1" id="KW-0472">Membrane</keyword>
<dbReference type="RefSeq" id="WP_253579393.1">
    <property type="nucleotide sequence ID" value="NZ_JAMFTQ010000020.1"/>
</dbReference>
<keyword evidence="3" id="KW-1185">Reference proteome</keyword>
<proteinExistence type="predicted"/>
<dbReference type="Gene3D" id="2.60.40.420">
    <property type="entry name" value="Cupredoxins - blue copper proteins"/>
    <property type="match status" value="1"/>
</dbReference>
<name>A0ABT1G6C2_9CORY</name>